<sequence length="310" mass="33969">MQSSSPSPIASFTASPSLLPSLFVLRACGGIMRAFYLGKRDYRRVLQLQEAIFDAKIARQVSVRRGECTLPLISDVTLLVEHSAPVYTMGRRDTAEGLPKHCHVDTVKTKRGGGITYHGPGQLTMYPIASIQLLWKACTAQKVRSPIEWFTWVLEEAMIQSSAHFGIPAHRFKSGVWADQFNDSPPRKLGAIGLQLGSWVSMHGAGFNVSNDLHYFDDIIMCELPGRRATSLCNELAQRGLSSATAPQARLVAPLLLENFVESLHQPPDFVVPKLLDLSSDENWHDAVLVASGVPRGWRGRSARPAAAGA</sequence>
<dbReference type="PROSITE" id="PS01313">
    <property type="entry name" value="LIPB"/>
    <property type="match status" value="1"/>
</dbReference>
<evidence type="ECO:0000256" key="2">
    <source>
        <dbReference type="ARBA" id="ARBA00007907"/>
    </source>
</evidence>
<dbReference type="SUPFAM" id="SSF55681">
    <property type="entry name" value="Class II aaRS and biotin synthetases"/>
    <property type="match status" value="1"/>
</dbReference>
<evidence type="ECO:0000313" key="7">
    <source>
        <dbReference type="EMBL" id="KPI88560.1"/>
    </source>
</evidence>
<comment type="pathway">
    <text evidence="1">Protein modification; protein lipoylation via endogenous pathway; protein N(6)-(lipoyl)lysine from octanoyl-[acyl-carrier-protein]: step 1/2.</text>
</comment>
<dbReference type="Gene3D" id="3.30.930.10">
    <property type="entry name" value="Bira Bifunctional Protein, Domain 2"/>
    <property type="match status" value="1"/>
</dbReference>
<keyword evidence="5" id="KW-0012">Acyltransferase</keyword>
<dbReference type="PROSITE" id="PS51733">
    <property type="entry name" value="BPL_LPL_CATALYTIC"/>
    <property type="match status" value="1"/>
</dbReference>
<organism evidence="7 8">
    <name type="scientific">Leptomonas seymouri</name>
    <dbReference type="NCBI Taxonomy" id="5684"/>
    <lineage>
        <taxon>Eukaryota</taxon>
        <taxon>Discoba</taxon>
        <taxon>Euglenozoa</taxon>
        <taxon>Kinetoplastea</taxon>
        <taxon>Metakinetoplastina</taxon>
        <taxon>Trypanosomatida</taxon>
        <taxon>Trypanosomatidae</taxon>
        <taxon>Leishmaniinae</taxon>
        <taxon>Leptomonas</taxon>
    </lineage>
</organism>
<evidence type="ECO:0000259" key="6">
    <source>
        <dbReference type="PROSITE" id="PS51733"/>
    </source>
</evidence>
<dbReference type="InterPro" id="IPR045864">
    <property type="entry name" value="aa-tRNA-synth_II/BPL/LPL"/>
</dbReference>
<keyword evidence="8" id="KW-1185">Reference proteome</keyword>
<gene>
    <name evidence="7" type="ORF">ABL78_2372</name>
</gene>
<dbReference type="PANTHER" id="PTHR10993">
    <property type="entry name" value="OCTANOYLTRANSFERASE"/>
    <property type="match status" value="1"/>
</dbReference>
<dbReference type="OrthoDB" id="19908at2759"/>
<keyword evidence="4" id="KW-0808">Transferase</keyword>
<dbReference type="GO" id="GO:0009249">
    <property type="term" value="P:protein lipoylation"/>
    <property type="evidence" value="ECO:0007669"/>
    <property type="project" value="InterPro"/>
</dbReference>
<dbReference type="PANTHER" id="PTHR10993:SF7">
    <property type="entry name" value="LIPOYLTRANSFERASE 2, MITOCHONDRIAL-RELATED"/>
    <property type="match status" value="1"/>
</dbReference>
<feature type="domain" description="BPL/LPL catalytic" evidence="6">
    <location>
        <begin position="71"/>
        <end position="268"/>
    </location>
</feature>
<dbReference type="InterPro" id="IPR020605">
    <property type="entry name" value="Octanoyltransferase_CS"/>
</dbReference>
<dbReference type="UniPathway" id="UPA00538">
    <property type="reaction ID" value="UER00592"/>
</dbReference>
<accession>A0A0N1I7P2</accession>
<dbReference type="EMBL" id="LJSK01000047">
    <property type="protein sequence ID" value="KPI88560.1"/>
    <property type="molecule type" value="Genomic_DNA"/>
</dbReference>
<dbReference type="InterPro" id="IPR000544">
    <property type="entry name" value="Octanoyltransferase"/>
</dbReference>
<name>A0A0N1I7P2_LEPSE</name>
<evidence type="ECO:0000256" key="5">
    <source>
        <dbReference type="ARBA" id="ARBA00023315"/>
    </source>
</evidence>
<protein>
    <recommendedName>
        <fullName evidence="3">lipoyl(octanoyl) transferase</fullName>
        <ecNumber evidence="3">2.3.1.181</ecNumber>
    </recommendedName>
</protein>
<dbReference type="Pfam" id="PF21948">
    <property type="entry name" value="LplA-B_cat"/>
    <property type="match status" value="1"/>
</dbReference>
<keyword evidence="7" id="KW-0436">Ligase</keyword>
<dbReference type="OMA" id="PPMGIRD"/>
<dbReference type="VEuPathDB" id="TriTrypDB:Lsey_0047_0410"/>
<reference evidence="7 8" key="1">
    <citation type="journal article" date="2015" name="PLoS Pathog.">
        <title>Leptomonas seymouri: Adaptations to the Dixenous Life Cycle Analyzed by Genome Sequencing, Transcriptome Profiling and Co-infection with Leishmania donovani.</title>
        <authorList>
            <person name="Kraeva N."/>
            <person name="Butenko A."/>
            <person name="Hlavacova J."/>
            <person name="Kostygov A."/>
            <person name="Myskova J."/>
            <person name="Grybchuk D."/>
            <person name="Lestinova T."/>
            <person name="Votypka J."/>
            <person name="Volf P."/>
            <person name="Opperdoes F."/>
            <person name="Flegontov P."/>
            <person name="Lukes J."/>
            <person name="Yurchenko V."/>
        </authorList>
    </citation>
    <scope>NUCLEOTIDE SEQUENCE [LARGE SCALE GENOMIC DNA]</scope>
    <source>
        <strain evidence="7 8">ATCC 30220</strain>
    </source>
</reference>
<evidence type="ECO:0000256" key="4">
    <source>
        <dbReference type="ARBA" id="ARBA00022679"/>
    </source>
</evidence>
<comment type="similarity">
    <text evidence="2">Belongs to the LipB family.</text>
</comment>
<dbReference type="Proteomes" id="UP000038009">
    <property type="component" value="Unassembled WGS sequence"/>
</dbReference>
<dbReference type="AlphaFoldDB" id="A0A0N1I7P2"/>
<dbReference type="EC" id="2.3.1.181" evidence="3"/>
<dbReference type="GO" id="GO:0033819">
    <property type="term" value="F:lipoyl(octanoyl) transferase activity"/>
    <property type="evidence" value="ECO:0007669"/>
    <property type="project" value="UniProtKB-EC"/>
</dbReference>
<evidence type="ECO:0000256" key="3">
    <source>
        <dbReference type="ARBA" id="ARBA00012334"/>
    </source>
</evidence>
<comment type="caution">
    <text evidence="7">The sequence shown here is derived from an EMBL/GenBank/DDBJ whole genome shotgun (WGS) entry which is preliminary data.</text>
</comment>
<evidence type="ECO:0000256" key="1">
    <source>
        <dbReference type="ARBA" id="ARBA00004821"/>
    </source>
</evidence>
<proteinExistence type="inferred from homology"/>
<dbReference type="GO" id="GO:0016874">
    <property type="term" value="F:ligase activity"/>
    <property type="evidence" value="ECO:0007669"/>
    <property type="project" value="UniProtKB-KW"/>
</dbReference>
<dbReference type="NCBIfam" id="TIGR00214">
    <property type="entry name" value="lipB"/>
    <property type="match status" value="1"/>
</dbReference>
<evidence type="ECO:0000313" key="8">
    <source>
        <dbReference type="Proteomes" id="UP000038009"/>
    </source>
</evidence>
<dbReference type="InterPro" id="IPR004143">
    <property type="entry name" value="BPL_LPL_catalytic"/>
</dbReference>